<evidence type="ECO:0000256" key="6">
    <source>
        <dbReference type="ARBA" id="ARBA00041138"/>
    </source>
</evidence>
<evidence type="ECO:0000313" key="12">
    <source>
        <dbReference type="EMBL" id="CAB9508327.1"/>
    </source>
</evidence>
<dbReference type="GO" id="GO:0009317">
    <property type="term" value="C:acetyl-CoA carboxylase complex"/>
    <property type="evidence" value="ECO:0007669"/>
    <property type="project" value="InterPro"/>
</dbReference>
<dbReference type="InterPro" id="IPR011762">
    <property type="entry name" value="COA_CT_N"/>
</dbReference>
<keyword evidence="13" id="KW-1185">Reference proteome</keyword>
<evidence type="ECO:0000256" key="3">
    <source>
        <dbReference type="ARBA" id="ARBA00011842"/>
    </source>
</evidence>
<comment type="catalytic activity">
    <reaction evidence="8">
        <text>butanoyl-CoA + hydrogencarbonate + ATP = (2S)-ethylmalonyl-CoA + ADP + phosphate + H(+)</text>
        <dbReference type="Rhea" id="RHEA:59520"/>
        <dbReference type="ChEBI" id="CHEBI:15378"/>
        <dbReference type="ChEBI" id="CHEBI:17544"/>
        <dbReference type="ChEBI" id="CHEBI:30616"/>
        <dbReference type="ChEBI" id="CHEBI:43474"/>
        <dbReference type="ChEBI" id="CHEBI:57371"/>
        <dbReference type="ChEBI" id="CHEBI:60909"/>
        <dbReference type="ChEBI" id="CHEBI:456216"/>
    </reaction>
    <physiologicalReaction direction="left-to-right" evidence="8">
        <dbReference type="Rhea" id="RHEA:59521"/>
    </physiologicalReaction>
</comment>
<evidence type="ECO:0000259" key="10">
    <source>
        <dbReference type="PROSITE" id="PS50980"/>
    </source>
</evidence>
<evidence type="ECO:0000256" key="4">
    <source>
        <dbReference type="ARBA" id="ARBA00013050"/>
    </source>
</evidence>
<dbReference type="GO" id="GO:0005739">
    <property type="term" value="C:mitochondrion"/>
    <property type="evidence" value="ECO:0007669"/>
    <property type="project" value="TreeGrafter"/>
</dbReference>
<evidence type="ECO:0000256" key="2">
    <source>
        <dbReference type="ARBA" id="ARBA00006102"/>
    </source>
</evidence>
<dbReference type="FunFam" id="3.90.226.10:FF:000017">
    <property type="entry name" value="Propionyl-CoA carboxylase subunit beta 5"/>
    <property type="match status" value="1"/>
</dbReference>
<dbReference type="GO" id="GO:0003989">
    <property type="term" value="F:acetyl-CoA carboxylase activity"/>
    <property type="evidence" value="ECO:0007669"/>
    <property type="project" value="InterPro"/>
</dbReference>
<dbReference type="InterPro" id="IPR051047">
    <property type="entry name" value="AccD/PCCB"/>
</dbReference>
<comment type="similarity">
    <text evidence="2">Belongs to the AccD/PCCB family.</text>
</comment>
<reference evidence="12" key="1">
    <citation type="submission" date="2020-06" db="EMBL/GenBank/DDBJ databases">
        <authorList>
            <consortium name="Plant Systems Biology data submission"/>
        </authorList>
    </citation>
    <scope>NUCLEOTIDE SEQUENCE</scope>
    <source>
        <strain evidence="12">D6</strain>
    </source>
</reference>
<dbReference type="PROSITE" id="PS50989">
    <property type="entry name" value="COA_CT_CTER"/>
    <property type="match status" value="1"/>
</dbReference>
<dbReference type="GO" id="GO:0006633">
    <property type="term" value="P:fatty acid biosynthetic process"/>
    <property type="evidence" value="ECO:0007669"/>
    <property type="project" value="InterPro"/>
</dbReference>
<comment type="pathway">
    <text evidence="1">Metabolic intermediate metabolism; propanoyl-CoA degradation; succinyl-CoA from propanoyl-CoA: step 1/3.</text>
</comment>
<evidence type="ECO:0000259" key="11">
    <source>
        <dbReference type="PROSITE" id="PS50989"/>
    </source>
</evidence>
<dbReference type="GO" id="GO:0009062">
    <property type="term" value="P:fatty acid catabolic process"/>
    <property type="evidence" value="ECO:0007669"/>
    <property type="project" value="UniProtKB-ARBA"/>
</dbReference>
<feature type="domain" description="CoA carboxyltransferase N-terminal" evidence="10">
    <location>
        <begin position="54"/>
        <end position="312"/>
    </location>
</feature>
<dbReference type="Proteomes" id="UP001153069">
    <property type="component" value="Unassembled WGS sequence"/>
</dbReference>
<evidence type="ECO:0000313" key="13">
    <source>
        <dbReference type="Proteomes" id="UP001153069"/>
    </source>
</evidence>
<dbReference type="InterPro" id="IPR034733">
    <property type="entry name" value="AcCoA_carboxyl_beta"/>
</dbReference>
<protein>
    <recommendedName>
        <fullName evidence="6">Propionyl-CoA carboxylase beta chain, mitochondrial</fullName>
        <ecNumber evidence="4">6.4.1.3</ecNumber>
    </recommendedName>
    <alternativeName>
        <fullName evidence="7">Propanoyl-CoA:carbon dioxide ligase subunit beta</fullName>
    </alternativeName>
</protein>
<dbReference type="PANTHER" id="PTHR43842">
    <property type="entry name" value="PROPIONYL-COA CARBOXYLASE BETA CHAIN"/>
    <property type="match status" value="1"/>
</dbReference>
<dbReference type="PROSITE" id="PS50980">
    <property type="entry name" value="COA_CT_NTER"/>
    <property type="match status" value="1"/>
</dbReference>
<comment type="caution">
    <text evidence="12">The sequence shown here is derived from an EMBL/GenBank/DDBJ whole genome shotgun (WGS) entry which is preliminary data.</text>
</comment>
<accession>A0A9N8DTD6</accession>
<dbReference type="Gene3D" id="3.90.226.10">
    <property type="entry name" value="2-enoyl-CoA Hydratase, Chain A, domain 1"/>
    <property type="match status" value="2"/>
</dbReference>
<comment type="subunit">
    <text evidence="5">The holoenzyme is a dodecamer composed of 6 PCCA/alpha subunits and 6 PCCB/beta subunits.</text>
</comment>
<evidence type="ECO:0000256" key="5">
    <source>
        <dbReference type="ARBA" id="ARBA00038567"/>
    </source>
</evidence>
<organism evidence="12 13">
    <name type="scientific">Seminavis robusta</name>
    <dbReference type="NCBI Taxonomy" id="568900"/>
    <lineage>
        <taxon>Eukaryota</taxon>
        <taxon>Sar</taxon>
        <taxon>Stramenopiles</taxon>
        <taxon>Ochrophyta</taxon>
        <taxon>Bacillariophyta</taxon>
        <taxon>Bacillariophyceae</taxon>
        <taxon>Bacillariophycidae</taxon>
        <taxon>Naviculales</taxon>
        <taxon>Naviculaceae</taxon>
        <taxon>Seminavis</taxon>
    </lineage>
</organism>
<dbReference type="PANTHER" id="PTHR43842:SF2">
    <property type="entry name" value="PROPIONYL-COA CARBOXYLASE BETA CHAIN, MITOCHONDRIAL"/>
    <property type="match status" value="1"/>
</dbReference>
<dbReference type="InterPro" id="IPR011763">
    <property type="entry name" value="COA_CT_C"/>
</dbReference>
<dbReference type="Pfam" id="PF01039">
    <property type="entry name" value="Carboxyl_trans"/>
    <property type="match status" value="1"/>
</dbReference>
<sequence length="563" mass="60766">MMMANRVLFSKGAATLARSGILTSKGALSQALYYHTSLPRHKSAQPAVDPSSLKASFRERLDNERSKALLGGGQKRIDKQHTRGSLTARERIELLFDPGTFHELDQLKAHRCVDFGMDGESKQFPGDGIVTGHGLVNGKVVYAFSQDFTVLGGSLSETHAEKMVKVMEMAQRVGAPVIGLNDSGGARIQEGVMSLGGYADVFQANVDASGVIPQISVIMGPCAGGAVYSPAMTDFIFMVEQTSYMFVTGPEVVKTVTDEVITKEDLGGTGVHTSKSGVAHDKFPNDVAALRAMRRLLAFLPSSNDKTTLPYKPTDDPADRPVPAVARLVPDDPNTPYDMKDVIKEIVDDGEIFEIQPDMAKNIVTAFARMEGHTVGVIANNPISLAGCLDISASTKAARFVRFCDAFNIPLVTFVDVPGFLPGSNQEFGGIIRHGAKLLFAYSEANVPKVTVITRKAYGGAYDVMSSKHLRGDANYAWPGAELAVMGAKGAVEILYGGSGADIEAKSAEYADQFANPMECARRGFIDDVIEPEDTRKMLCNDLRVLRTKKMPDIIRKHSNIPL</sequence>
<dbReference type="PRINTS" id="PR01070">
    <property type="entry name" value="ACCCTRFRASEB"/>
</dbReference>
<gene>
    <name evidence="12" type="ORF">SEMRO_343_G121870.1</name>
</gene>
<evidence type="ECO:0000256" key="9">
    <source>
        <dbReference type="ARBA" id="ARBA00049495"/>
    </source>
</evidence>
<name>A0A9N8DTD6_9STRA</name>
<proteinExistence type="inferred from homology"/>
<dbReference type="FunFam" id="3.90.226.10:FF:000016">
    <property type="entry name" value="Propionyl-CoA carboxylase, beta subunit"/>
    <property type="match status" value="1"/>
</dbReference>
<comment type="subunit">
    <text evidence="3">Acetyl-CoA carboxylase is a heterohexamer composed of biotin carboxyl carrier protein, biotin carboxylase and 2 subunits each of ACCase subunit alpha and ACCase plastid-coded subunit beta (accD).</text>
</comment>
<dbReference type="EC" id="6.4.1.3" evidence="4"/>
<dbReference type="EMBL" id="CAICTM010000342">
    <property type="protein sequence ID" value="CAB9508327.1"/>
    <property type="molecule type" value="Genomic_DNA"/>
</dbReference>
<evidence type="ECO:0000256" key="8">
    <source>
        <dbReference type="ARBA" id="ARBA00048208"/>
    </source>
</evidence>
<dbReference type="AlphaFoldDB" id="A0A9N8DTD6"/>
<dbReference type="InterPro" id="IPR029045">
    <property type="entry name" value="ClpP/crotonase-like_dom_sf"/>
</dbReference>
<evidence type="ECO:0000256" key="1">
    <source>
        <dbReference type="ARBA" id="ARBA00005060"/>
    </source>
</evidence>
<comment type="catalytic activity">
    <reaction evidence="9">
        <text>propanoyl-CoA + hydrogencarbonate + ATP = (S)-methylmalonyl-CoA + ADP + phosphate + H(+)</text>
        <dbReference type="Rhea" id="RHEA:23720"/>
        <dbReference type="ChEBI" id="CHEBI:15378"/>
        <dbReference type="ChEBI" id="CHEBI:17544"/>
        <dbReference type="ChEBI" id="CHEBI:30616"/>
        <dbReference type="ChEBI" id="CHEBI:43474"/>
        <dbReference type="ChEBI" id="CHEBI:57327"/>
        <dbReference type="ChEBI" id="CHEBI:57392"/>
        <dbReference type="ChEBI" id="CHEBI:456216"/>
        <dbReference type="EC" id="6.4.1.3"/>
    </reaction>
    <physiologicalReaction direction="left-to-right" evidence="9">
        <dbReference type="Rhea" id="RHEA:23721"/>
    </physiologicalReaction>
</comment>
<evidence type="ECO:0000256" key="7">
    <source>
        <dbReference type="ARBA" id="ARBA00042797"/>
    </source>
</evidence>
<dbReference type="GO" id="GO:0004658">
    <property type="term" value="F:propionyl-CoA carboxylase activity"/>
    <property type="evidence" value="ECO:0007669"/>
    <property type="project" value="UniProtKB-EC"/>
</dbReference>
<dbReference type="InterPro" id="IPR000438">
    <property type="entry name" value="Acetyl_CoA_COase_Trfase_b_su"/>
</dbReference>
<dbReference type="SUPFAM" id="SSF52096">
    <property type="entry name" value="ClpP/crotonase"/>
    <property type="match status" value="2"/>
</dbReference>
<dbReference type="OrthoDB" id="439921at2759"/>
<feature type="domain" description="CoA carboxyltransferase C-terminal" evidence="11">
    <location>
        <begin position="317"/>
        <end position="563"/>
    </location>
</feature>